<comment type="caution">
    <text evidence="1">The sequence shown here is derived from an EMBL/GenBank/DDBJ whole genome shotgun (WGS) entry which is preliminary data.</text>
</comment>
<protein>
    <submittedName>
        <fullName evidence="1">Uncharacterized protein</fullName>
    </submittedName>
</protein>
<dbReference type="Proteomes" id="UP000006967">
    <property type="component" value="Unassembled WGS sequence"/>
</dbReference>
<name>A0A9W5KR08_BACCE</name>
<dbReference type="AlphaFoldDB" id="A0A9W5KR08"/>
<evidence type="ECO:0000313" key="1">
    <source>
        <dbReference type="EMBL" id="EJR60578.1"/>
    </source>
</evidence>
<evidence type="ECO:0000313" key="2">
    <source>
        <dbReference type="Proteomes" id="UP000006967"/>
    </source>
</evidence>
<accession>A0A9W5KR08</accession>
<dbReference type="EMBL" id="AHFG01000103">
    <property type="protein sequence ID" value="EJR60578.1"/>
    <property type="molecule type" value="Genomic_DNA"/>
</dbReference>
<gene>
    <name evidence="1" type="ORF">IK5_06161</name>
</gene>
<sequence>MNKGDALLAMVGIRDIKLMSVLHQKVLYCRMHLQPQMYMIVK</sequence>
<proteinExistence type="predicted"/>
<organism evidence="1 2">
    <name type="scientific">Bacillus cereus VD154</name>
    <dbReference type="NCBI Taxonomy" id="1053238"/>
    <lineage>
        <taxon>Bacteria</taxon>
        <taxon>Bacillati</taxon>
        <taxon>Bacillota</taxon>
        <taxon>Bacilli</taxon>
        <taxon>Bacillales</taxon>
        <taxon>Bacillaceae</taxon>
        <taxon>Bacillus</taxon>
        <taxon>Bacillus cereus group</taxon>
    </lineage>
</organism>
<reference evidence="1 2" key="1">
    <citation type="submission" date="2012-04" db="EMBL/GenBank/DDBJ databases">
        <title>The Genome Sequence of Bacillus cereus VD154.</title>
        <authorList>
            <consortium name="The Broad Institute Genome Sequencing Platform"/>
            <consortium name="The Broad Institute Genome Sequencing Center for Infectious Disease"/>
            <person name="Feldgarden M."/>
            <person name="Van der Auwera G.A."/>
            <person name="Mahillon J."/>
            <person name="Duprez V."/>
            <person name="Timmery S."/>
            <person name="Mattelet C."/>
            <person name="Dierick K."/>
            <person name="Sun M."/>
            <person name="Yu Z."/>
            <person name="Zhu L."/>
            <person name="Hu X."/>
            <person name="Shank E.B."/>
            <person name="Swiecicka I."/>
            <person name="Hansen B.M."/>
            <person name="Andrup L."/>
            <person name="Young S.K."/>
            <person name="Zeng Q."/>
            <person name="Gargeya S."/>
            <person name="Fitzgerald M."/>
            <person name="Haas B."/>
            <person name="Abouelleil A."/>
            <person name="Alvarado L."/>
            <person name="Arachchi H.M."/>
            <person name="Berlin A."/>
            <person name="Chapman S.B."/>
            <person name="Goldberg J."/>
            <person name="Griggs A."/>
            <person name="Gujja S."/>
            <person name="Hansen M."/>
            <person name="Howarth C."/>
            <person name="Imamovic A."/>
            <person name="Larimer J."/>
            <person name="McCowen C."/>
            <person name="Montmayeur A."/>
            <person name="Murphy C."/>
            <person name="Neiman D."/>
            <person name="Pearson M."/>
            <person name="Priest M."/>
            <person name="Roberts A."/>
            <person name="Saif S."/>
            <person name="Shea T."/>
            <person name="Sisk P."/>
            <person name="Sykes S."/>
            <person name="Wortman J."/>
            <person name="Nusbaum C."/>
            <person name="Birren B."/>
        </authorList>
    </citation>
    <scope>NUCLEOTIDE SEQUENCE [LARGE SCALE GENOMIC DNA]</scope>
    <source>
        <strain evidence="1 2">VD154</strain>
    </source>
</reference>